<name>A0ABS4KFD6_9FIRM</name>
<feature type="transmembrane region" description="Helical" evidence="1">
    <location>
        <begin position="82"/>
        <end position="101"/>
    </location>
</feature>
<dbReference type="RefSeq" id="WP_209658606.1">
    <property type="nucleotide sequence ID" value="NZ_JAGGLI010000002.1"/>
</dbReference>
<accession>A0ABS4KFD6</accession>
<dbReference type="PANTHER" id="PTHR37810">
    <property type="entry name" value="IMMUNITY PROTEIN SDPI"/>
    <property type="match status" value="1"/>
</dbReference>
<evidence type="ECO:0000313" key="5">
    <source>
        <dbReference type="Proteomes" id="UP001314903"/>
    </source>
</evidence>
<dbReference type="InterPro" id="IPR043831">
    <property type="entry name" value="DUF5808"/>
</dbReference>
<dbReference type="Pfam" id="PF19124">
    <property type="entry name" value="DUF5808"/>
    <property type="match status" value="1"/>
</dbReference>
<sequence>MFVYIFLINLLTIYIPLILLGLLMPKFIRKTLLFGVVIPEKVNNEQEVIDLKNLYKRNFIYSSVGFSIIINSTAFITKNYNLQMMGIFLLLAILWVNYIYVHKKAKELKKAKGWTLSKKQMVVVNTSKKPDIKFISPYLFMLPLLVSITTLMITFFNYESLPNQIPINFDFTGNPTTYGEKGFLTAYSIPINQIGMTGLFFGIYKMIVRVKPNIQATKPKTSLKQNLIAKNYWAKYIAFLIILLTLHFMYMQLVIIGIFNQGNKFHIFANVLVTLSPMIGAIYVAFKTGQSGSRIKIDEHEEVSDKIIDRDDDNFWKFGTFYYNKDDSSIFVEKRFGIGWTINFGHPIGIIITAILLILILGSFFFSMN</sequence>
<dbReference type="Proteomes" id="UP001314903">
    <property type="component" value="Unassembled WGS sequence"/>
</dbReference>
<protein>
    <submittedName>
        <fullName evidence="4">Membrane protein</fullName>
    </submittedName>
</protein>
<evidence type="ECO:0000313" key="4">
    <source>
        <dbReference type="EMBL" id="MBP2026486.1"/>
    </source>
</evidence>
<dbReference type="PANTHER" id="PTHR37810:SF9">
    <property type="entry name" value="MEMBRANE PROTEIN"/>
    <property type="match status" value="1"/>
</dbReference>
<feature type="domain" description="DUF5808" evidence="3">
    <location>
        <begin position="325"/>
        <end position="349"/>
    </location>
</feature>
<keyword evidence="1" id="KW-1133">Transmembrane helix</keyword>
<keyword evidence="5" id="KW-1185">Reference proteome</keyword>
<feature type="transmembrane region" description="Helical" evidence="1">
    <location>
        <begin position="138"/>
        <end position="158"/>
    </location>
</feature>
<feature type="domain" description="DUF1648" evidence="2">
    <location>
        <begin position="146"/>
        <end position="193"/>
    </location>
</feature>
<dbReference type="PIRSF" id="PIRSF032908">
    <property type="entry name" value="UCP032908"/>
    <property type="match status" value="1"/>
</dbReference>
<feature type="transmembrane region" description="Helical" evidence="1">
    <location>
        <begin position="236"/>
        <end position="259"/>
    </location>
</feature>
<feature type="transmembrane region" description="Helical" evidence="1">
    <location>
        <begin position="265"/>
        <end position="286"/>
    </location>
</feature>
<evidence type="ECO:0000256" key="1">
    <source>
        <dbReference type="SAM" id="Phobius"/>
    </source>
</evidence>
<feature type="transmembrane region" description="Helical" evidence="1">
    <location>
        <begin position="59"/>
        <end position="76"/>
    </location>
</feature>
<organism evidence="4 5">
    <name type="scientific">Acetoanaerobium pronyense</name>
    <dbReference type="NCBI Taxonomy" id="1482736"/>
    <lineage>
        <taxon>Bacteria</taxon>
        <taxon>Bacillati</taxon>
        <taxon>Bacillota</taxon>
        <taxon>Clostridia</taxon>
        <taxon>Peptostreptococcales</taxon>
        <taxon>Filifactoraceae</taxon>
        <taxon>Acetoanaerobium</taxon>
    </lineage>
</organism>
<dbReference type="EMBL" id="JAGGLI010000002">
    <property type="protein sequence ID" value="MBP2026486.1"/>
    <property type="molecule type" value="Genomic_DNA"/>
</dbReference>
<reference evidence="4 5" key="1">
    <citation type="submission" date="2021-03" db="EMBL/GenBank/DDBJ databases">
        <title>Genomic Encyclopedia of Type Strains, Phase IV (KMG-IV): sequencing the most valuable type-strain genomes for metagenomic binning, comparative biology and taxonomic classification.</title>
        <authorList>
            <person name="Goeker M."/>
        </authorList>
    </citation>
    <scope>NUCLEOTIDE SEQUENCE [LARGE SCALE GENOMIC DNA]</scope>
    <source>
        <strain evidence="4 5">DSM 27512</strain>
    </source>
</reference>
<keyword evidence="1" id="KW-0812">Transmembrane</keyword>
<dbReference type="InterPro" id="IPR012867">
    <property type="entry name" value="DUF1648"/>
</dbReference>
<feature type="transmembrane region" description="Helical" evidence="1">
    <location>
        <begin position="6"/>
        <end position="24"/>
    </location>
</feature>
<dbReference type="InterPro" id="IPR014574">
    <property type="entry name" value="UCP032908"/>
</dbReference>
<feature type="transmembrane region" description="Helical" evidence="1">
    <location>
        <begin position="184"/>
        <end position="204"/>
    </location>
</feature>
<evidence type="ECO:0000259" key="2">
    <source>
        <dbReference type="Pfam" id="PF07853"/>
    </source>
</evidence>
<gene>
    <name evidence="4" type="ORF">J2Z35_000275</name>
</gene>
<evidence type="ECO:0000259" key="3">
    <source>
        <dbReference type="Pfam" id="PF19124"/>
    </source>
</evidence>
<keyword evidence="1" id="KW-0472">Membrane</keyword>
<feature type="transmembrane region" description="Helical" evidence="1">
    <location>
        <begin position="344"/>
        <end position="366"/>
    </location>
</feature>
<dbReference type="Pfam" id="PF07853">
    <property type="entry name" value="DUF1648"/>
    <property type="match status" value="1"/>
</dbReference>
<proteinExistence type="predicted"/>
<comment type="caution">
    <text evidence="4">The sequence shown here is derived from an EMBL/GenBank/DDBJ whole genome shotgun (WGS) entry which is preliminary data.</text>
</comment>